<dbReference type="InterPro" id="IPR036770">
    <property type="entry name" value="Ankyrin_rpt-contain_sf"/>
</dbReference>
<dbReference type="Pfam" id="PF12796">
    <property type="entry name" value="Ank_2"/>
    <property type="match status" value="3"/>
</dbReference>
<feature type="repeat" description="ANK" evidence="1">
    <location>
        <begin position="258"/>
        <end position="290"/>
    </location>
</feature>
<feature type="domain" description="EF-hand" evidence="2">
    <location>
        <begin position="381"/>
        <end position="416"/>
    </location>
</feature>
<evidence type="ECO:0000256" key="1">
    <source>
        <dbReference type="PROSITE-ProRule" id="PRU00023"/>
    </source>
</evidence>
<dbReference type="PANTHER" id="PTHR24127:SF1">
    <property type="entry name" value="ANKYRIN REPEAT AND EF-HAND DOMAIN-CONTAINING PROTEIN 1"/>
    <property type="match status" value="1"/>
</dbReference>
<name>A0A3B4CUE7_PYGNA</name>
<dbReference type="InterPro" id="IPR002110">
    <property type="entry name" value="Ankyrin_rpt"/>
</dbReference>
<dbReference type="SUPFAM" id="SSF48403">
    <property type="entry name" value="Ankyrin repeat"/>
    <property type="match status" value="2"/>
</dbReference>
<dbReference type="GeneTree" id="ENSGT00940000156852"/>
<protein>
    <recommendedName>
        <fullName evidence="2">EF-hand domain-containing protein</fullName>
    </recommendedName>
</protein>
<dbReference type="InterPro" id="IPR002048">
    <property type="entry name" value="EF_hand_dom"/>
</dbReference>
<dbReference type="PRINTS" id="PR01415">
    <property type="entry name" value="ANKYRIN"/>
</dbReference>
<dbReference type="PANTHER" id="PTHR24127">
    <property type="entry name" value="ANKYRIN REPEAT AND EF-HAND DOMAIN-CONTAINING PROTEIN 1"/>
    <property type="match status" value="1"/>
</dbReference>
<dbReference type="SUPFAM" id="SSF47473">
    <property type="entry name" value="EF-hand"/>
    <property type="match status" value="1"/>
</dbReference>
<dbReference type="InterPro" id="IPR052801">
    <property type="entry name" value="Ankyrin-EF-hand"/>
</dbReference>
<reference evidence="3 4" key="1">
    <citation type="submission" date="2020-10" db="EMBL/GenBank/DDBJ databases">
        <title>Pygocentrus nattereri (red-bellied piranha) genome, fPygNat1, primary haplotype.</title>
        <authorList>
            <person name="Myers G."/>
            <person name="Meyer A."/>
            <person name="Karagic N."/>
            <person name="Pippel M."/>
            <person name="Winkler S."/>
            <person name="Tracey A."/>
            <person name="Wood J."/>
            <person name="Formenti G."/>
            <person name="Howe K."/>
            <person name="Fedrigo O."/>
            <person name="Jarvis E.D."/>
        </authorList>
    </citation>
    <scope>NUCLEOTIDE SEQUENCE [LARGE SCALE GENOMIC DNA]</scope>
</reference>
<keyword evidence="1" id="KW-0040">ANK repeat</keyword>
<reference evidence="3" key="2">
    <citation type="submission" date="2025-08" db="UniProtKB">
        <authorList>
            <consortium name="Ensembl"/>
        </authorList>
    </citation>
    <scope>IDENTIFICATION</scope>
</reference>
<dbReference type="GeneID" id="108414641"/>
<evidence type="ECO:0000313" key="3">
    <source>
        <dbReference type="Ensembl" id="ENSPNAP00000015020.2"/>
    </source>
</evidence>
<feature type="repeat" description="ANK" evidence="1">
    <location>
        <begin position="603"/>
        <end position="635"/>
    </location>
</feature>
<feature type="repeat" description="ANK" evidence="1">
    <location>
        <begin position="88"/>
        <end position="120"/>
    </location>
</feature>
<dbReference type="SMART" id="SM00248">
    <property type="entry name" value="ANK"/>
    <property type="match status" value="10"/>
</dbReference>
<feature type="repeat" description="ANK" evidence="1">
    <location>
        <begin position="55"/>
        <end position="87"/>
    </location>
</feature>
<dbReference type="Gene3D" id="1.25.40.20">
    <property type="entry name" value="Ankyrin repeat-containing domain"/>
    <property type="match status" value="4"/>
</dbReference>
<dbReference type="InterPro" id="IPR011992">
    <property type="entry name" value="EF-hand-dom_pair"/>
</dbReference>
<dbReference type="RefSeq" id="XP_037398132.1">
    <property type="nucleotide sequence ID" value="XM_037542235.1"/>
</dbReference>
<reference evidence="3" key="3">
    <citation type="submission" date="2025-09" db="UniProtKB">
        <authorList>
            <consortium name="Ensembl"/>
        </authorList>
    </citation>
    <scope>IDENTIFICATION</scope>
</reference>
<dbReference type="GO" id="GO:0005509">
    <property type="term" value="F:calcium ion binding"/>
    <property type="evidence" value="ECO:0007669"/>
    <property type="project" value="InterPro"/>
</dbReference>
<dbReference type="Ensembl" id="ENSPNAT00000023087.2">
    <property type="protein sequence ID" value="ENSPNAP00000015020.2"/>
    <property type="gene ID" value="ENSPNAG00000021038.2"/>
</dbReference>
<organism evidence="3 4">
    <name type="scientific">Pygocentrus nattereri</name>
    <name type="common">Red-bellied piranha</name>
    <dbReference type="NCBI Taxonomy" id="42514"/>
    <lineage>
        <taxon>Eukaryota</taxon>
        <taxon>Metazoa</taxon>
        <taxon>Chordata</taxon>
        <taxon>Craniata</taxon>
        <taxon>Vertebrata</taxon>
        <taxon>Euteleostomi</taxon>
        <taxon>Actinopterygii</taxon>
        <taxon>Neopterygii</taxon>
        <taxon>Teleostei</taxon>
        <taxon>Ostariophysi</taxon>
        <taxon>Characiformes</taxon>
        <taxon>Characoidei</taxon>
        <taxon>Pygocentrus</taxon>
    </lineage>
</organism>
<proteinExistence type="predicted"/>
<dbReference type="Pfam" id="PF00023">
    <property type="entry name" value="Ank"/>
    <property type="match status" value="1"/>
</dbReference>
<feature type="repeat" description="ANK" evidence="1">
    <location>
        <begin position="570"/>
        <end position="602"/>
    </location>
</feature>
<evidence type="ECO:0000259" key="2">
    <source>
        <dbReference type="PROSITE" id="PS50222"/>
    </source>
</evidence>
<dbReference type="Proteomes" id="UP001501920">
    <property type="component" value="Chromosome 10"/>
</dbReference>
<sequence>MVPGGFVKPAVAEGRLEVLQVYKLLQFVREGDKPQIEKLTRLGVQNLINLTEPAEGNGAVHLAALTNDLDMVQFLLSLGADPNIQDKRGRTPAILATELGHDGMVALLARHHADMNVVDSEGKGVLFYCIFPTKRHARCLQVALNSNANVNNISSAGKPVFLQACEHADECENMCLSILERGADPNATDQATGRTALMEAARFGAVGLVRAILQRGGNPNAVDKRRLHAAHLAAHGGFFEVIQVLSANSADFSAVDLNGNTALHLAAAGGYTDCCRFLAQRGCNPKLKNLEGLLPRQIAKDNGHKAALKELKKAERLHAKFSKPEADNPNGLWALRLHDWSCEHENVLRKAFEMVTEADGPVENISRDVFVSVLQEHSAPIDQDNLQKIIMDHDKKREGVINVDQFFKGLMYLQKAFVLSSYAPKKKKKAGKGGKGKKKGKFVLPLPICTVPPELMPRREDGGPPNFMIESYQQYTDTKRFNRDCPPSHPVEDDSAWYIEEPEKIYTNINYCIKTGDFESLCLAFSQQVPVDVKDPFYKTPLMTACSSGSYQMAKFLITLGADVNACDQFNWTPLHHACHAGQVDIIDLLVQSGAVVEALALNGATPLMRAIESCRISSVDYLIKAGAKVQAENKKEQNCLDIARQYGDERIIDLVKMKFDSLPKCKDGKKGKGKKQPPKLKTIVPLAVKVGPAPPNTLEKNVNLKESIITMNPQSTIPASADKFDIRFVPKTVWGRRLATSAQHMERRGDRRKRLTHEVDFKDFVMPFNKNIMQKTLELAGVNG</sequence>
<accession>A0A3B4CUE7</accession>
<dbReference type="AlphaFoldDB" id="A0A3B4CUE7"/>
<feature type="repeat" description="ANK" evidence="1">
    <location>
        <begin position="537"/>
        <end position="569"/>
    </location>
</feature>
<evidence type="ECO:0000313" key="4">
    <source>
        <dbReference type="Proteomes" id="UP001501920"/>
    </source>
</evidence>
<dbReference type="CTD" id="100149106"/>
<feature type="repeat" description="ANK" evidence="1">
    <location>
        <begin position="192"/>
        <end position="224"/>
    </location>
</feature>
<keyword evidence="4" id="KW-1185">Reference proteome</keyword>
<dbReference type="PROSITE" id="PS50297">
    <property type="entry name" value="ANK_REP_REGION"/>
    <property type="match status" value="6"/>
</dbReference>
<dbReference type="PROSITE" id="PS50088">
    <property type="entry name" value="ANK_REPEAT"/>
    <property type="match status" value="7"/>
</dbReference>
<dbReference type="PROSITE" id="PS50222">
    <property type="entry name" value="EF_HAND_2"/>
    <property type="match status" value="1"/>
</dbReference>